<sequence length="122" mass="12795">MKLIFKLAPAITFISLSIAGTAEAQITSSQQNYPSILFISQCSPLEANTTGCTDDESRGNNQYPGGGGNDQYTGSSGNDQYTGSSGNDDLSNQGGNSSNNENSNEKIPNMRGVDGGANDLRY</sequence>
<dbReference type="Proteomes" id="UP000319313">
    <property type="component" value="Unassembled WGS sequence"/>
</dbReference>
<evidence type="ECO:0000256" key="2">
    <source>
        <dbReference type="SAM" id="SignalP"/>
    </source>
</evidence>
<feature type="signal peptide" evidence="2">
    <location>
        <begin position="1"/>
        <end position="24"/>
    </location>
</feature>
<feature type="region of interest" description="Disordered" evidence="1">
    <location>
        <begin position="48"/>
        <end position="122"/>
    </location>
</feature>
<organism evidence="3 4">
    <name type="scientific">Microcystis aeruginosa Ma_SC_T_19800800_S464</name>
    <dbReference type="NCBI Taxonomy" id="2486257"/>
    <lineage>
        <taxon>Bacteria</taxon>
        <taxon>Bacillati</taxon>
        <taxon>Cyanobacteriota</taxon>
        <taxon>Cyanophyceae</taxon>
        <taxon>Oscillatoriophycideae</taxon>
        <taxon>Chroococcales</taxon>
        <taxon>Microcystaceae</taxon>
        <taxon>Microcystis</taxon>
    </lineage>
</organism>
<feature type="compositionally biased region" description="Polar residues" evidence="1">
    <location>
        <begin position="70"/>
        <end position="82"/>
    </location>
</feature>
<feature type="chain" id="PRO_5021853438" description="Calcium-binding protein" evidence="2">
    <location>
        <begin position="25"/>
        <end position="122"/>
    </location>
</feature>
<reference evidence="3 4" key="1">
    <citation type="submission" date="2019-01" db="EMBL/GenBank/DDBJ databases">
        <title>Coherence of Microcystis species and biogeography revealed through population genomics.</title>
        <authorList>
            <person name="Perez-Carrascal O.M."/>
            <person name="Terrat Y."/>
            <person name="Giani A."/>
            <person name="Fortin N."/>
            <person name="Tromas N."/>
            <person name="Shapiro B.J."/>
        </authorList>
    </citation>
    <scope>NUCLEOTIDE SEQUENCE [LARGE SCALE GENOMIC DNA]</scope>
    <source>
        <strain evidence="3">Ma_SC_T_19800800_S464</strain>
    </source>
</reference>
<evidence type="ECO:0000256" key="1">
    <source>
        <dbReference type="SAM" id="MobiDB-lite"/>
    </source>
</evidence>
<proteinExistence type="predicted"/>
<name>A0A552DIV6_MICAE</name>
<comment type="caution">
    <text evidence="3">The sequence shown here is derived from an EMBL/GenBank/DDBJ whole genome shotgun (WGS) entry which is preliminary data.</text>
</comment>
<accession>A0A552DIV6</accession>
<evidence type="ECO:0000313" key="4">
    <source>
        <dbReference type="Proteomes" id="UP000319313"/>
    </source>
</evidence>
<keyword evidence="2" id="KW-0732">Signal</keyword>
<dbReference type="InterPro" id="IPR011049">
    <property type="entry name" value="Serralysin-like_metalloprot_C"/>
</dbReference>
<feature type="compositionally biased region" description="Low complexity" evidence="1">
    <location>
        <begin position="83"/>
        <end position="102"/>
    </location>
</feature>
<evidence type="ECO:0000313" key="3">
    <source>
        <dbReference type="EMBL" id="TRU22126.1"/>
    </source>
</evidence>
<dbReference type="EMBL" id="SFBL01000178">
    <property type="protein sequence ID" value="TRU22126.1"/>
    <property type="molecule type" value="Genomic_DNA"/>
</dbReference>
<dbReference type="AlphaFoldDB" id="A0A552DIV6"/>
<dbReference type="SUPFAM" id="SSF51120">
    <property type="entry name" value="beta-Roll"/>
    <property type="match status" value="1"/>
</dbReference>
<protein>
    <recommendedName>
        <fullName evidence="5">Calcium-binding protein</fullName>
    </recommendedName>
</protein>
<dbReference type="Gene3D" id="2.150.10.10">
    <property type="entry name" value="Serralysin-like metalloprotease, C-terminal"/>
    <property type="match status" value="1"/>
</dbReference>
<evidence type="ECO:0008006" key="5">
    <source>
        <dbReference type="Google" id="ProtNLM"/>
    </source>
</evidence>
<gene>
    <name evidence="3" type="ORF">EWV81_18815</name>
</gene>